<dbReference type="EMBL" id="JBHMAU010000038">
    <property type="protein sequence ID" value="MFB9775808.1"/>
    <property type="molecule type" value="Genomic_DNA"/>
</dbReference>
<keyword evidence="1" id="KW-1133">Transmembrane helix</keyword>
<name>A0ABV5X030_9MICO</name>
<reference evidence="2 3" key="1">
    <citation type="submission" date="2024-09" db="EMBL/GenBank/DDBJ databases">
        <authorList>
            <person name="Sun Q."/>
            <person name="Mori K."/>
        </authorList>
    </citation>
    <scope>NUCLEOTIDE SEQUENCE [LARGE SCALE GENOMIC DNA]</scope>
    <source>
        <strain evidence="2 3">JCM 11683</strain>
    </source>
</reference>
<comment type="caution">
    <text evidence="2">The sequence shown here is derived from an EMBL/GenBank/DDBJ whole genome shotgun (WGS) entry which is preliminary data.</text>
</comment>
<dbReference type="Proteomes" id="UP001589707">
    <property type="component" value="Unassembled WGS sequence"/>
</dbReference>
<protein>
    <submittedName>
        <fullName evidence="2">DUF3267 domain-containing protein</fullName>
    </submittedName>
</protein>
<dbReference type="RefSeq" id="WP_376839259.1">
    <property type="nucleotide sequence ID" value="NZ_JBHMAU010000038.1"/>
</dbReference>
<keyword evidence="1" id="KW-0812">Transmembrane</keyword>
<evidence type="ECO:0000313" key="3">
    <source>
        <dbReference type="Proteomes" id="UP001589707"/>
    </source>
</evidence>
<gene>
    <name evidence="2" type="ORF">ACFFN1_05200</name>
</gene>
<dbReference type="InterPro" id="IPR021683">
    <property type="entry name" value="DUF3267"/>
</dbReference>
<sequence>MRALGSDDCKAPGRPAREWIPGRTAAAVINIIGVLAVPAGLTLHFFLWARGQSAGGWSFDIVQLLIGIAVTVVLTAILLVVHEAVHAVVMRIFGARPTFGFTRIGGKIPVAYCIAPGRRFTKSQYVIIALAPLVLLGGGCALIVAVVPFGGWLVLPAAVYLAGCAGDAALVFTALRQPPGTLIEELPAGLKFVSFASASG</sequence>
<evidence type="ECO:0000313" key="2">
    <source>
        <dbReference type="EMBL" id="MFB9775808.1"/>
    </source>
</evidence>
<evidence type="ECO:0000256" key="1">
    <source>
        <dbReference type="SAM" id="Phobius"/>
    </source>
</evidence>
<keyword evidence="3" id="KW-1185">Reference proteome</keyword>
<feature type="transmembrane region" description="Helical" evidence="1">
    <location>
        <begin position="61"/>
        <end position="81"/>
    </location>
</feature>
<proteinExistence type="predicted"/>
<feature type="transmembrane region" description="Helical" evidence="1">
    <location>
        <begin position="24"/>
        <end position="49"/>
    </location>
</feature>
<dbReference type="Pfam" id="PF11667">
    <property type="entry name" value="DUF3267"/>
    <property type="match status" value="1"/>
</dbReference>
<keyword evidence="1" id="KW-0472">Membrane</keyword>
<feature type="transmembrane region" description="Helical" evidence="1">
    <location>
        <begin position="125"/>
        <end position="147"/>
    </location>
</feature>
<accession>A0ABV5X030</accession>
<feature type="transmembrane region" description="Helical" evidence="1">
    <location>
        <begin position="153"/>
        <end position="175"/>
    </location>
</feature>
<organism evidence="2 3">
    <name type="scientific">Brevibacterium otitidis</name>
    <dbReference type="NCBI Taxonomy" id="53364"/>
    <lineage>
        <taxon>Bacteria</taxon>
        <taxon>Bacillati</taxon>
        <taxon>Actinomycetota</taxon>
        <taxon>Actinomycetes</taxon>
        <taxon>Micrococcales</taxon>
        <taxon>Brevibacteriaceae</taxon>
        <taxon>Brevibacterium</taxon>
    </lineage>
</organism>